<accession>A0A2G2XNG7</accession>
<dbReference type="Gene3D" id="2.30.42.10">
    <property type="match status" value="1"/>
</dbReference>
<evidence type="ECO:0000313" key="1">
    <source>
        <dbReference type="EMBL" id="PHT58999.1"/>
    </source>
</evidence>
<dbReference type="EMBL" id="MLFT02000001">
    <property type="protein sequence ID" value="PHT58999.1"/>
    <property type="molecule type" value="Genomic_DNA"/>
</dbReference>
<reference evidence="2" key="2">
    <citation type="journal article" date="2017" name="J. Anim. Genet.">
        <title>Multiple reference genome sequences of hot pepper reveal the massive evolution of plant disease resistance genes by retroduplication.</title>
        <authorList>
            <person name="Kim S."/>
            <person name="Park J."/>
            <person name="Yeom S.-I."/>
            <person name="Kim Y.-M."/>
            <person name="Seo E."/>
            <person name="Kim K.-T."/>
            <person name="Kim M.-S."/>
            <person name="Lee J.M."/>
            <person name="Cheong K."/>
            <person name="Shin H.-S."/>
            <person name="Kim S.-B."/>
            <person name="Han K."/>
            <person name="Lee J."/>
            <person name="Park M."/>
            <person name="Lee H.-A."/>
            <person name="Lee H.-Y."/>
            <person name="Lee Y."/>
            <person name="Oh S."/>
            <person name="Lee J.H."/>
            <person name="Choi E."/>
            <person name="Choi E."/>
            <person name="Lee S.E."/>
            <person name="Jeon J."/>
            <person name="Kim H."/>
            <person name="Choi G."/>
            <person name="Song H."/>
            <person name="Lee J."/>
            <person name="Lee S.-C."/>
            <person name="Kwon J.-K."/>
            <person name="Lee H.-Y."/>
            <person name="Koo N."/>
            <person name="Hong Y."/>
            <person name="Kim R.W."/>
            <person name="Kang W.-H."/>
            <person name="Huh J.H."/>
            <person name="Kang B.-C."/>
            <person name="Yang T.-J."/>
            <person name="Lee Y.-H."/>
            <person name="Bennetzen J.L."/>
            <person name="Choi D."/>
        </authorList>
    </citation>
    <scope>NUCLEOTIDE SEQUENCE [LARGE SCALE GENOMIC DNA]</scope>
    <source>
        <strain evidence="2">cv. PBC81</strain>
    </source>
</reference>
<keyword evidence="2" id="KW-1185">Reference proteome</keyword>
<gene>
    <name evidence="1" type="ORF">CQW23_01362</name>
</gene>
<name>A0A2G2XNG7_CAPBA</name>
<dbReference type="OrthoDB" id="43580at2759"/>
<comment type="caution">
    <text evidence="1">The sequence shown here is derived from an EMBL/GenBank/DDBJ whole genome shotgun (WGS) entry which is preliminary data.</text>
</comment>
<dbReference type="Proteomes" id="UP000224567">
    <property type="component" value="Unassembled WGS sequence"/>
</dbReference>
<evidence type="ECO:0008006" key="3">
    <source>
        <dbReference type="Google" id="ProtNLM"/>
    </source>
</evidence>
<dbReference type="STRING" id="33114.A0A2G2XNG7"/>
<evidence type="ECO:0000313" key="2">
    <source>
        <dbReference type="Proteomes" id="UP000224567"/>
    </source>
</evidence>
<dbReference type="SUPFAM" id="SSF50156">
    <property type="entry name" value="PDZ domain-like"/>
    <property type="match status" value="1"/>
</dbReference>
<dbReference type="AlphaFoldDB" id="A0A2G2XNG7"/>
<proteinExistence type="predicted"/>
<sequence>MTILEVALLYATLSKYSITEHFLSQSGGTFLSFIVLTGVGLSIGYPTGKNESVPGLVVIATSAGGPANRAGISSGDVILPAQRRWVYMMQQNCYSEFSSGPEVQSVYSS</sequence>
<dbReference type="InterPro" id="IPR036034">
    <property type="entry name" value="PDZ_sf"/>
</dbReference>
<protein>
    <recommendedName>
        <fullName evidence="3">PDZ domain-containing protein</fullName>
    </recommendedName>
</protein>
<organism evidence="1 2">
    <name type="scientific">Capsicum baccatum</name>
    <name type="common">Peruvian pepper</name>
    <dbReference type="NCBI Taxonomy" id="33114"/>
    <lineage>
        <taxon>Eukaryota</taxon>
        <taxon>Viridiplantae</taxon>
        <taxon>Streptophyta</taxon>
        <taxon>Embryophyta</taxon>
        <taxon>Tracheophyta</taxon>
        <taxon>Spermatophyta</taxon>
        <taxon>Magnoliopsida</taxon>
        <taxon>eudicotyledons</taxon>
        <taxon>Gunneridae</taxon>
        <taxon>Pentapetalae</taxon>
        <taxon>asterids</taxon>
        <taxon>lamiids</taxon>
        <taxon>Solanales</taxon>
        <taxon>Solanaceae</taxon>
        <taxon>Solanoideae</taxon>
        <taxon>Capsiceae</taxon>
        <taxon>Capsicum</taxon>
    </lineage>
</organism>
<reference evidence="1 2" key="1">
    <citation type="journal article" date="2017" name="Genome Biol.">
        <title>New reference genome sequences of hot pepper reveal the massive evolution of plant disease-resistance genes by retroduplication.</title>
        <authorList>
            <person name="Kim S."/>
            <person name="Park J."/>
            <person name="Yeom S.I."/>
            <person name="Kim Y.M."/>
            <person name="Seo E."/>
            <person name="Kim K.T."/>
            <person name="Kim M.S."/>
            <person name="Lee J.M."/>
            <person name="Cheong K."/>
            <person name="Shin H.S."/>
            <person name="Kim S.B."/>
            <person name="Han K."/>
            <person name="Lee J."/>
            <person name="Park M."/>
            <person name="Lee H.A."/>
            <person name="Lee H.Y."/>
            <person name="Lee Y."/>
            <person name="Oh S."/>
            <person name="Lee J.H."/>
            <person name="Choi E."/>
            <person name="Choi E."/>
            <person name="Lee S.E."/>
            <person name="Jeon J."/>
            <person name="Kim H."/>
            <person name="Choi G."/>
            <person name="Song H."/>
            <person name="Lee J."/>
            <person name="Lee S.C."/>
            <person name="Kwon J.K."/>
            <person name="Lee H.Y."/>
            <person name="Koo N."/>
            <person name="Hong Y."/>
            <person name="Kim R.W."/>
            <person name="Kang W.H."/>
            <person name="Huh J.H."/>
            <person name="Kang B.C."/>
            <person name="Yang T.J."/>
            <person name="Lee Y.H."/>
            <person name="Bennetzen J.L."/>
            <person name="Choi D."/>
        </authorList>
    </citation>
    <scope>NUCLEOTIDE SEQUENCE [LARGE SCALE GENOMIC DNA]</scope>
    <source>
        <strain evidence="2">cv. PBC81</strain>
    </source>
</reference>